<dbReference type="Gene3D" id="3.20.190.10">
    <property type="entry name" value="MutM-like, N-terminal"/>
    <property type="match status" value="1"/>
</dbReference>
<dbReference type="SMART" id="SM01232">
    <property type="entry name" value="H2TH"/>
    <property type="match status" value="1"/>
</dbReference>
<keyword evidence="8 15" id="KW-0862">Zinc</keyword>
<comment type="caution">
    <text evidence="18">The sequence shown here is derived from an EMBL/GenBank/DDBJ whole genome shotgun (WGS) entry which is preliminary data.</text>
</comment>
<accession>A0A7W9ATL3</accession>
<dbReference type="AlphaFoldDB" id="A0A7W9ATL3"/>
<feature type="active site" description="Proton donor" evidence="15">
    <location>
        <position position="3"/>
    </location>
</feature>
<feature type="binding site" evidence="15">
    <location>
        <position position="170"/>
    </location>
    <ligand>
        <name>DNA</name>
        <dbReference type="ChEBI" id="CHEBI:16991"/>
    </ligand>
</feature>
<dbReference type="NCBIfam" id="TIGR00577">
    <property type="entry name" value="fpg"/>
    <property type="match status" value="1"/>
</dbReference>
<keyword evidence="9 15" id="KW-0238">DNA-binding</keyword>
<dbReference type="Gene3D" id="1.10.8.50">
    <property type="match status" value="1"/>
</dbReference>
<dbReference type="InterPro" id="IPR010979">
    <property type="entry name" value="Ribosomal_uS13-like_H2TH"/>
</dbReference>
<dbReference type="GO" id="GO:0008270">
    <property type="term" value="F:zinc ion binding"/>
    <property type="evidence" value="ECO:0007669"/>
    <property type="project" value="UniProtKB-UniRule"/>
</dbReference>
<feature type="domain" description="Formamidopyrimidine-DNA glycosylase catalytic" evidence="17">
    <location>
        <begin position="2"/>
        <end position="130"/>
    </location>
</feature>
<dbReference type="InterPro" id="IPR015886">
    <property type="entry name" value="H2TH_FPG"/>
</dbReference>
<evidence type="ECO:0000256" key="11">
    <source>
        <dbReference type="ARBA" id="ARBA00023239"/>
    </source>
</evidence>
<evidence type="ECO:0000256" key="7">
    <source>
        <dbReference type="ARBA" id="ARBA00022801"/>
    </source>
</evidence>
<keyword evidence="11 15" id="KW-0456">Lyase</keyword>
<evidence type="ECO:0000256" key="14">
    <source>
        <dbReference type="ARBA" id="ARBA00044632"/>
    </source>
</evidence>
<dbReference type="EMBL" id="JACIJG010000001">
    <property type="protein sequence ID" value="MBB5700360.1"/>
    <property type="molecule type" value="Genomic_DNA"/>
</dbReference>
<dbReference type="Pfam" id="PF06827">
    <property type="entry name" value="zf-FPG_IleRS"/>
    <property type="match status" value="1"/>
</dbReference>
<evidence type="ECO:0000256" key="10">
    <source>
        <dbReference type="ARBA" id="ARBA00023204"/>
    </source>
</evidence>
<dbReference type="SMART" id="SM00898">
    <property type="entry name" value="Fapy_DNA_glyco"/>
    <property type="match status" value="1"/>
</dbReference>
<keyword evidence="10 15" id="KW-0234">DNA repair</keyword>
<dbReference type="GO" id="GO:0034039">
    <property type="term" value="F:8-oxo-7,8-dihydroguanine DNA N-glycosylase activity"/>
    <property type="evidence" value="ECO:0007669"/>
    <property type="project" value="TreeGrafter"/>
</dbReference>
<dbReference type="GO" id="GO:0140078">
    <property type="term" value="F:class I DNA-(apurinic or apyrimidinic site) endonuclease activity"/>
    <property type="evidence" value="ECO:0007669"/>
    <property type="project" value="UniProtKB-EC"/>
</dbReference>
<evidence type="ECO:0000256" key="1">
    <source>
        <dbReference type="ARBA" id="ARBA00001668"/>
    </source>
</evidence>
<comment type="catalytic activity">
    <reaction evidence="14 15">
        <text>2'-deoxyribonucleotide-(2'-deoxyribose 5'-phosphate)-2'-deoxyribonucleotide-DNA = a 3'-end 2'-deoxyribonucleotide-(2,3-dehydro-2,3-deoxyribose 5'-phosphate)-DNA + a 5'-end 5'-phospho-2'-deoxyribonucleoside-DNA + H(+)</text>
        <dbReference type="Rhea" id="RHEA:66592"/>
        <dbReference type="Rhea" id="RHEA-COMP:13180"/>
        <dbReference type="Rhea" id="RHEA-COMP:16897"/>
        <dbReference type="Rhea" id="RHEA-COMP:17067"/>
        <dbReference type="ChEBI" id="CHEBI:15378"/>
        <dbReference type="ChEBI" id="CHEBI:136412"/>
        <dbReference type="ChEBI" id="CHEBI:157695"/>
        <dbReference type="ChEBI" id="CHEBI:167181"/>
        <dbReference type="EC" id="4.2.99.18"/>
    </reaction>
</comment>
<feature type="active site" description="Proton donor; for delta-elimination activity" evidence="15">
    <location>
        <position position="283"/>
    </location>
</feature>
<dbReference type="InterPro" id="IPR020629">
    <property type="entry name" value="FPG_Glyclase"/>
</dbReference>
<dbReference type="InterPro" id="IPR010663">
    <property type="entry name" value="Znf_FPG/IleRS"/>
</dbReference>
<evidence type="ECO:0000256" key="4">
    <source>
        <dbReference type="ARBA" id="ARBA00022723"/>
    </source>
</evidence>
<keyword evidence="12 15" id="KW-0511">Multifunctional enzyme</keyword>
<feature type="binding site" evidence="15">
    <location>
        <position position="127"/>
    </location>
    <ligand>
        <name>DNA</name>
        <dbReference type="ChEBI" id="CHEBI:16991"/>
    </ligand>
</feature>
<proteinExistence type="inferred from homology"/>
<dbReference type="PROSITE" id="PS51068">
    <property type="entry name" value="FPG_CAT"/>
    <property type="match status" value="1"/>
</dbReference>
<keyword evidence="4 15" id="KW-0479">Metal-binding</keyword>
<dbReference type="InterPro" id="IPR000214">
    <property type="entry name" value="Znf_DNA_glyclase/AP_lyase"/>
</dbReference>
<dbReference type="InterPro" id="IPR012319">
    <property type="entry name" value="FPG_cat"/>
</dbReference>
<comment type="function">
    <text evidence="15">Involved in base excision repair of DNA damaged by oxidation or by mutagenic agents. Acts as DNA glycosylase that recognizes and removes damaged bases. Has a preference for oxidized purines, such as 7,8-dihydro-8-oxoguanine (8-oxoG). Has AP (apurinic/apyrimidinic) lyase activity and introduces nicks in the DNA strand. Cleaves the DNA backbone by beta-delta elimination to generate a single-strand break at the site of the removed base with both 3'- and 5'-phosphates.</text>
</comment>
<reference evidence="18 19" key="1">
    <citation type="submission" date="2020-08" db="EMBL/GenBank/DDBJ databases">
        <title>Genomic Encyclopedia of Type Strains, Phase IV (KMG-IV): sequencing the most valuable type-strain genomes for metagenomic binning, comparative biology and taxonomic classification.</title>
        <authorList>
            <person name="Goeker M."/>
        </authorList>
    </citation>
    <scope>NUCLEOTIDE SEQUENCE [LARGE SCALE GENOMIC DNA]</scope>
    <source>
        <strain evidence="18 19">DSM 26944</strain>
    </source>
</reference>
<comment type="catalytic activity">
    <reaction evidence="1 15">
        <text>Hydrolysis of DNA containing ring-opened 7-methylguanine residues, releasing 2,6-diamino-4-hydroxy-5-(N-methyl)formamidopyrimidine.</text>
        <dbReference type="EC" id="3.2.2.23"/>
    </reaction>
</comment>
<evidence type="ECO:0000256" key="9">
    <source>
        <dbReference type="ARBA" id="ARBA00023125"/>
    </source>
</evidence>
<evidence type="ECO:0000256" key="2">
    <source>
        <dbReference type="ARBA" id="ARBA00009409"/>
    </source>
</evidence>
<evidence type="ECO:0000256" key="15">
    <source>
        <dbReference type="HAMAP-Rule" id="MF_00103"/>
    </source>
</evidence>
<feature type="binding site" evidence="15">
    <location>
        <position position="104"/>
    </location>
    <ligand>
        <name>DNA</name>
        <dbReference type="ChEBI" id="CHEBI:16991"/>
    </ligand>
</feature>
<comment type="subunit">
    <text evidence="3 15">Monomer.</text>
</comment>
<evidence type="ECO:0000256" key="8">
    <source>
        <dbReference type="ARBA" id="ARBA00022833"/>
    </source>
</evidence>
<evidence type="ECO:0000313" key="18">
    <source>
        <dbReference type="EMBL" id="MBB5700360.1"/>
    </source>
</evidence>
<evidence type="ECO:0000313" key="19">
    <source>
        <dbReference type="Proteomes" id="UP000555546"/>
    </source>
</evidence>
<dbReference type="RefSeq" id="WP_183646748.1">
    <property type="nucleotide sequence ID" value="NZ_JACIJG010000001.1"/>
</dbReference>
<dbReference type="SUPFAM" id="SSF46946">
    <property type="entry name" value="S13-like H2TH domain"/>
    <property type="match status" value="1"/>
</dbReference>
<keyword evidence="7 15" id="KW-0378">Hydrolase</keyword>
<evidence type="ECO:0000256" key="3">
    <source>
        <dbReference type="ARBA" id="ARBA00011245"/>
    </source>
</evidence>
<feature type="active site" description="Proton donor; for beta-elimination activity" evidence="15">
    <location>
        <position position="58"/>
    </location>
</feature>
<keyword evidence="13 15" id="KW-0326">Glycosidase</keyword>
<dbReference type="CDD" id="cd08966">
    <property type="entry name" value="EcFpg-like_N"/>
    <property type="match status" value="1"/>
</dbReference>
<keyword evidence="5 15" id="KW-0227">DNA damage</keyword>
<gene>
    <name evidence="15" type="primary">mutM</name>
    <name evidence="15" type="synonym">fpg</name>
    <name evidence="18" type="ORF">FHS76_000198</name>
</gene>
<dbReference type="EC" id="3.2.2.23" evidence="15"/>
<dbReference type="InterPro" id="IPR035937">
    <property type="entry name" value="FPG_N"/>
</dbReference>
<dbReference type="PROSITE" id="PS01242">
    <property type="entry name" value="ZF_FPG_1"/>
    <property type="match status" value="1"/>
</dbReference>
<evidence type="ECO:0000256" key="6">
    <source>
        <dbReference type="ARBA" id="ARBA00022771"/>
    </source>
</evidence>
<dbReference type="EC" id="4.2.99.18" evidence="15"/>
<dbReference type="Pfam" id="PF06831">
    <property type="entry name" value="H2TH"/>
    <property type="match status" value="1"/>
</dbReference>
<protein>
    <recommendedName>
        <fullName evidence="15">Formamidopyrimidine-DNA glycosylase</fullName>
        <shortName evidence="15">Fapy-DNA glycosylase</shortName>
        <ecNumber evidence="15">3.2.2.23</ecNumber>
    </recommendedName>
    <alternativeName>
        <fullName evidence="15">DNA-(apurinic or apyrimidinic site) lyase MutM</fullName>
        <shortName evidence="15">AP lyase MutM</shortName>
        <ecNumber evidence="15">4.2.99.18</ecNumber>
    </alternativeName>
</protein>
<comment type="similarity">
    <text evidence="2 15">Belongs to the FPG family.</text>
</comment>
<evidence type="ECO:0000256" key="12">
    <source>
        <dbReference type="ARBA" id="ARBA00023268"/>
    </source>
</evidence>
<keyword evidence="6 15" id="KW-0863">Zinc-finger</keyword>
<dbReference type="InterPro" id="IPR015887">
    <property type="entry name" value="DNA_glyclase_Znf_dom_DNA_BS"/>
</dbReference>
<evidence type="ECO:0000259" key="16">
    <source>
        <dbReference type="PROSITE" id="PS51066"/>
    </source>
</evidence>
<dbReference type="PANTHER" id="PTHR22993:SF9">
    <property type="entry name" value="FORMAMIDOPYRIMIDINE-DNA GLYCOSYLASE"/>
    <property type="match status" value="1"/>
</dbReference>
<dbReference type="PROSITE" id="PS51066">
    <property type="entry name" value="ZF_FPG_2"/>
    <property type="match status" value="1"/>
</dbReference>
<name>A0A7W9ATL3_9HYPH</name>
<evidence type="ECO:0000256" key="13">
    <source>
        <dbReference type="ARBA" id="ARBA00023295"/>
    </source>
</evidence>
<evidence type="ECO:0000256" key="5">
    <source>
        <dbReference type="ARBA" id="ARBA00022763"/>
    </source>
</evidence>
<dbReference type="Pfam" id="PF01149">
    <property type="entry name" value="Fapy_DNA_glyco"/>
    <property type="match status" value="1"/>
</dbReference>
<dbReference type="HAMAP" id="MF_00103">
    <property type="entry name" value="Fapy_DNA_glycosyl"/>
    <property type="match status" value="1"/>
</dbReference>
<feature type="active site" description="Schiff-base intermediate with DNA" evidence="15">
    <location>
        <position position="2"/>
    </location>
</feature>
<evidence type="ECO:0000259" key="17">
    <source>
        <dbReference type="PROSITE" id="PS51068"/>
    </source>
</evidence>
<organism evidence="18 19">
    <name type="scientific">Brucella daejeonensis</name>
    <dbReference type="NCBI Taxonomy" id="659015"/>
    <lineage>
        <taxon>Bacteria</taxon>
        <taxon>Pseudomonadati</taxon>
        <taxon>Pseudomonadota</taxon>
        <taxon>Alphaproteobacteria</taxon>
        <taxon>Hyphomicrobiales</taxon>
        <taxon>Brucellaceae</taxon>
        <taxon>Brucella/Ochrobactrum group</taxon>
        <taxon>Brucella</taxon>
    </lineage>
</organism>
<sequence length="293" mass="31957">MPELPEVETVRRGLQPVMEGATVERVEQRRPDLRFPFPDRFAERLAGRRISALGRRAKYLTIHLDNELTVIGHLGMSGSFRIEAEAGEGAPGVFHHERSKLTAHDHVVFHLQRADGSPARVIYNDPRRFGFMLFAEEGELDSHPLLAGLGIEPTGNMLSGSVLAELFEGRRTPLKAALLDQRLIAGLGNIYVCEALWRAGLSPMRAAGSIATDGEKLELLATAIRTVIAEAIAAGGSSLKDYIQADGALGYFQHSFSAYGREGEPCRNPACGGTIERVVQSGRSTFYCASCQR</sequence>
<keyword evidence="19" id="KW-1185">Reference proteome</keyword>
<dbReference type="SUPFAM" id="SSF81624">
    <property type="entry name" value="N-terminal domain of MutM-like DNA repair proteins"/>
    <property type="match status" value="1"/>
</dbReference>
<dbReference type="NCBIfam" id="NF002211">
    <property type="entry name" value="PRK01103.1"/>
    <property type="match status" value="1"/>
</dbReference>
<dbReference type="SUPFAM" id="SSF57716">
    <property type="entry name" value="Glucocorticoid receptor-like (DNA-binding domain)"/>
    <property type="match status" value="1"/>
</dbReference>
<dbReference type="Proteomes" id="UP000555546">
    <property type="component" value="Unassembled WGS sequence"/>
</dbReference>
<feature type="domain" description="FPG-type" evidence="16">
    <location>
        <begin position="257"/>
        <end position="293"/>
    </location>
</feature>
<dbReference type="GO" id="GO:0006284">
    <property type="term" value="P:base-excision repair"/>
    <property type="evidence" value="ECO:0007669"/>
    <property type="project" value="InterPro"/>
</dbReference>
<dbReference type="GO" id="GO:0003684">
    <property type="term" value="F:damaged DNA binding"/>
    <property type="evidence" value="ECO:0007669"/>
    <property type="project" value="InterPro"/>
</dbReference>
<comment type="cofactor">
    <cofactor evidence="15">
        <name>Zn(2+)</name>
        <dbReference type="ChEBI" id="CHEBI:29105"/>
    </cofactor>
    <text evidence="15">Binds 1 zinc ion per subunit.</text>
</comment>
<dbReference type="FunFam" id="1.10.8.50:FF:000003">
    <property type="entry name" value="Formamidopyrimidine-DNA glycosylase"/>
    <property type="match status" value="1"/>
</dbReference>
<dbReference type="PANTHER" id="PTHR22993">
    <property type="entry name" value="FORMAMIDOPYRIMIDINE-DNA GLYCOSYLASE"/>
    <property type="match status" value="1"/>
</dbReference>